<organism evidence="1 2">
    <name type="scientific">Spodoptera exigua</name>
    <name type="common">Beet armyworm</name>
    <name type="synonym">Noctua fulgens</name>
    <dbReference type="NCBI Taxonomy" id="7107"/>
    <lineage>
        <taxon>Eukaryota</taxon>
        <taxon>Metazoa</taxon>
        <taxon>Ecdysozoa</taxon>
        <taxon>Arthropoda</taxon>
        <taxon>Hexapoda</taxon>
        <taxon>Insecta</taxon>
        <taxon>Pterygota</taxon>
        <taxon>Neoptera</taxon>
        <taxon>Endopterygota</taxon>
        <taxon>Lepidoptera</taxon>
        <taxon>Glossata</taxon>
        <taxon>Ditrysia</taxon>
        <taxon>Noctuoidea</taxon>
        <taxon>Noctuidae</taxon>
        <taxon>Amphipyrinae</taxon>
        <taxon>Spodoptera</taxon>
    </lineage>
</organism>
<comment type="caution">
    <text evidence="1">The sequence shown here is derived from an EMBL/GenBank/DDBJ whole genome shotgun (WGS) entry which is preliminary data.</text>
</comment>
<name>A0A922SIN1_SPOEX</name>
<dbReference type="EMBL" id="JACEFF010000396">
    <property type="protein sequence ID" value="KAH9638494.1"/>
    <property type="molecule type" value="Genomic_DNA"/>
</dbReference>
<dbReference type="Proteomes" id="UP000814243">
    <property type="component" value="Unassembled WGS sequence"/>
</dbReference>
<gene>
    <name evidence="1" type="ORF">HF086_016819</name>
</gene>
<reference evidence="1" key="1">
    <citation type="journal article" date="2021" name="G3 (Bethesda)">
        <title>Genome and transcriptome analysis of the beet armyworm Spodoptera exigua reveals targets for pest control. .</title>
        <authorList>
            <person name="Simon S."/>
            <person name="Breeschoten T."/>
            <person name="Jansen H.J."/>
            <person name="Dirks R.P."/>
            <person name="Schranz M.E."/>
            <person name="Ros V.I.D."/>
        </authorList>
    </citation>
    <scope>NUCLEOTIDE SEQUENCE</scope>
    <source>
        <strain evidence="1">TB_SE_WUR_2020</strain>
    </source>
</reference>
<proteinExistence type="predicted"/>
<evidence type="ECO:0000313" key="1">
    <source>
        <dbReference type="EMBL" id="KAH9638494.1"/>
    </source>
</evidence>
<accession>A0A922SIN1</accession>
<sequence>MMANITFLLSRKERTFLYLGLLDSAFKNENFLPQMFLSFTDKSEIESDIVEVEQLPSPETIMTSEDLDTVTAL</sequence>
<dbReference type="AlphaFoldDB" id="A0A922SIN1"/>
<protein>
    <submittedName>
        <fullName evidence="1">Uncharacterized protein</fullName>
    </submittedName>
</protein>
<evidence type="ECO:0000313" key="2">
    <source>
        <dbReference type="Proteomes" id="UP000814243"/>
    </source>
</evidence>